<proteinExistence type="predicted"/>
<reference evidence="1 2" key="1">
    <citation type="submission" date="2014-11" db="EMBL/GenBank/DDBJ databases">
        <title>Mycobacterium setense Manresensis Genome.</title>
        <authorList>
            <person name="Rech G."/>
            <person name="Sumoy L."/>
        </authorList>
    </citation>
    <scope>NUCLEOTIDE SEQUENCE [LARGE SCALE GENOMIC DNA]</scope>
    <source>
        <strain evidence="1 2">Manresensis</strain>
    </source>
</reference>
<evidence type="ECO:0000313" key="1">
    <source>
        <dbReference type="EMBL" id="KHO21061.1"/>
    </source>
</evidence>
<gene>
    <name evidence="1" type="ORF">QQ44_22795</name>
</gene>
<comment type="caution">
    <text evidence="1">The sequence shown here is derived from an EMBL/GenBank/DDBJ whole genome shotgun (WGS) entry which is preliminary data.</text>
</comment>
<organism evidence="1 2">
    <name type="scientific">Mycolicibacterium setense</name>
    <dbReference type="NCBI Taxonomy" id="431269"/>
    <lineage>
        <taxon>Bacteria</taxon>
        <taxon>Bacillati</taxon>
        <taxon>Actinomycetota</taxon>
        <taxon>Actinomycetes</taxon>
        <taxon>Mycobacteriales</taxon>
        <taxon>Mycobacteriaceae</taxon>
        <taxon>Mycolicibacterium</taxon>
    </lineage>
</organism>
<dbReference type="EMBL" id="JTLZ01000010">
    <property type="protein sequence ID" value="KHO21061.1"/>
    <property type="molecule type" value="Genomic_DNA"/>
</dbReference>
<keyword evidence="2" id="KW-1185">Reference proteome</keyword>
<name>A0ABR4YQ73_9MYCO</name>
<evidence type="ECO:0000313" key="2">
    <source>
        <dbReference type="Proteomes" id="UP000031004"/>
    </source>
</evidence>
<protein>
    <submittedName>
        <fullName evidence="1">Uncharacterized protein</fullName>
    </submittedName>
</protein>
<sequence length="104" mass="12190">MNSLVRFLDGSWSWNSWMTEIVFDLLEDRLPDGDRKAEIVELRDNNILILDLRDRSQEQLVAIIANELNGYLADRFDADTRKNFEQGYSELLRLAAAQHRRNHA</sequence>
<accession>A0ABR4YQ73</accession>
<dbReference type="Proteomes" id="UP000031004">
    <property type="component" value="Unassembled WGS sequence"/>
</dbReference>